<dbReference type="GO" id="GO:0046677">
    <property type="term" value="P:response to antibiotic"/>
    <property type="evidence" value="ECO:0007669"/>
    <property type="project" value="UniProtKB-KW"/>
</dbReference>
<feature type="transmembrane region" description="Helical" evidence="6">
    <location>
        <begin position="69"/>
        <end position="93"/>
    </location>
</feature>
<keyword evidence="2 6" id="KW-0812">Transmembrane</keyword>
<protein>
    <submittedName>
        <fullName evidence="8">ABC-2 type transport system permease protein</fullName>
    </submittedName>
</protein>
<feature type="transmembrane region" description="Helical" evidence="6">
    <location>
        <begin position="114"/>
        <end position="141"/>
    </location>
</feature>
<dbReference type="GO" id="GO:0043190">
    <property type="term" value="C:ATP-binding cassette (ABC) transporter complex"/>
    <property type="evidence" value="ECO:0007669"/>
    <property type="project" value="InterPro"/>
</dbReference>
<name>A0A1G7DG42_9ACTN</name>
<dbReference type="AlphaFoldDB" id="A0A1G7DG42"/>
<keyword evidence="5" id="KW-0046">Antibiotic resistance</keyword>
<evidence type="ECO:0000313" key="9">
    <source>
        <dbReference type="Proteomes" id="UP000198546"/>
    </source>
</evidence>
<dbReference type="STRING" id="675864.SAMN04489747_3592"/>
<evidence type="ECO:0000256" key="5">
    <source>
        <dbReference type="ARBA" id="ARBA00023251"/>
    </source>
</evidence>
<evidence type="ECO:0000259" key="7">
    <source>
        <dbReference type="Pfam" id="PF01061"/>
    </source>
</evidence>
<keyword evidence="9" id="KW-1185">Reference proteome</keyword>
<feature type="transmembrane region" description="Helical" evidence="6">
    <location>
        <begin position="147"/>
        <end position="172"/>
    </location>
</feature>
<evidence type="ECO:0000313" key="8">
    <source>
        <dbReference type="EMBL" id="SDE50503.1"/>
    </source>
</evidence>
<dbReference type="RefSeq" id="WP_090595406.1">
    <property type="nucleotide sequence ID" value="NZ_LT629688.1"/>
</dbReference>
<dbReference type="Pfam" id="PF01061">
    <property type="entry name" value="ABC2_membrane"/>
    <property type="match status" value="1"/>
</dbReference>
<dbReference type="InterPro" id="IPR013525">
    <property type="entry name" value="ABC2_TM"/>
</dbReference>
<evidence type="ECO:0000256" key="1">
    <source>
        <dbReference type="ARBA" id="ARBA00004141"/>
    </source>
</evidence>
<gene>
    <name evidence="8" type="ORF">SAMN04489747_3592</name>
</gene>
<evidence type="ECO:0000256" key="3">
    <source>
        <dbReference type="ARBA" id="ARBA00022989"/>
    </source>
</evidence>
<sequence>MTAAALDLSPAPGAAPWPRRVLRHARTEFGLLVRNGEQLLLALVIPVGVLVAGRLLPAGISDRLGGLDGLAPSVLALAVWSTSFTSTAIATAFERRYGVLERLATTPLGRPGLVAGKALALVLVLLGQLLVLSVVAVALGWRPAGEVVPWLVAVVAVVLAVVCFASWALVLAGRLRAEATLALANLVYLALAAGGGLLLSPEAHPGLMATLVRALPTAALGESLRNASVGVVDASHLLVLLIWTLLGLLTARRTFRWTA</sequence>
<keyword evidence="4 6" id="KW-0472">Membrane</keyword>
<dbReference type="InterPro" id="IPR000412">
    <property type="entry name" value="ABC_2_transport"/>
</dbReference>
<dbReference type="OrthoDB" id="160207at2"/>
<feature type="transmembrane region" description="Helical" evidence="6">
    <location>
        <begin position="179"/>
        <end position="199"/>
    </location>
</feature>
<dbReference type="Proteomes" id="UP000198546">
    <property type="component" value="Chromosome i"/>
</dbReference>
<dbReference type="InterPro" id="IPR051784">
    <property type="entry name" value="Nod_factor_ABC_transporter"/>
</dbReference>
<evidence type="ECO:0000256" key="2">
    <source>
        <dbReference type="ARBA" id="ARBA00022692"/>
    </source>
</evidence>
<feature type="transmembrane region" description="Helical" evidence="6">
    <location>
        <begin position="39"/>
        <end position="57"/>
    </location>
</feature>
<keyword evidence="3 6" id="KW-1133">Transmembrane helix</keyword>
<dbReference type="PANTHER" id="PTHR43229:SF2">
    <property type="entry name" value="NODULATION PROTEIN J"/>
    <property type="match status" value="1"/>
</dbReference>
<reference evidence="8 9" key="1">
    <citation type="submission" date="2016-10" db="EMBL/GenBank/DDBJ databases">
        <authorList>
            <person name="de Groot N.N."/>
        </authorList>
    </citation>
    <scope>NUCLEOTIDE SEQUENCE [LARGE SCALE GENOMIC DNA]</scope>
    <source>
        <strain evidence="8 9">MON 2.2</strain>
    </source>
</reference>
<proteinExistence type="predicted"/>
<dbReference type="GO" id="GO:0140359">
    <property type="term" value="F:ABC-type transporter activity"/>
    <property type="evidence" value="ECO:0007669"/>
    <property type="project" value="InterPro"/>
</dbReference>
<evidence type="ECO:0000256" key="6">
    <source>
        <dbReference type="SAM" id="Phobius"/>
    </source>
</evidence>
<dbReference type="EMBL" id="LT629688">
    <property type="protein sequence ID" value="SDE50503.1"/>
    <property type="molecule type" value="Genomic_DNA"/>
</dbReference>
<organism evidence="8 9">
    <name type="scientific">Auraticoccus monumenti</name>
    <dbReference type="NCBI Taxonomy" id="675864"/>
    <lineage>
        <taxon>Bacteria</taxon>
        <taxon>Bacillati</taxon>
        <taxon>Actinomycetota</taxon>
        <taxon>Actinomycetes</taxon>
        <taxon>Propionibacteriales</taxon>
        <taxon>Propionibacteriaceae</taxon>
        <taxon>Auraticoccus</taxon>
    </lineage>
</organism>
<evidence type="ECO:0000256" key="4">
    <source>
        <dbReference type="ARBA" id="ARBA00023136"/>
    </source>
</evidence>
<feature type="domain" description="ABC-2 type transporter transmembrane" evidence="7">
    <location>
        <begin position="28"/>
        <end position="226"/>
    </location>
</feature>
<dbReference type="PIRSF" id="PIRSF006648">
    <property type="entry name" value="DrrB"/>
    <property type="match status" value="1"/>
</dbReference>
<feature type="transmembrane region" description="Helical" evidence="6">
    <location>
        <begin position="234"/>
        <end position="251"/>
    </location>
</feature>
<accession>A0A1G7DG42</accession>
<dbReference type="PANTHER" id="PTHR43229">
    <property type="entry name" value="NODULATION PROTEIN J"/>
    <property type="match status" value="1"/>
</dbReference>
<comment type="subcellular location">
    <subcellularLocation>
        <location evidence="1">Membrane</location>
        <topology evidence="1">Multi-pass membrane protein</topology>
    </subcellularLocation>
</comment>